<dbReference type="Gene3D" id="3.90.550.10">
    <property type="entry name" value="Spore Coat Polysaccharide Biosynthesis Protein SpsA, Chain A"/>
    <property type="match status" value="1"/>
</dbReference>
<feature type="transmembrane region" description="Helical" evidence="7">
    <location>
        <begin position="390"/>
        <end position="417"/>
    </location>
</feature>
<evidence type="ECO:0000256" key="4">
    <source>
        <dbReference type="ARBA" id="ARBA00022692"/>
    </source>
</evidence>
<evidence type="ECO:0000313" key="8">
    <source>
        <dbReference type="EMBL" id="OHG62558.1"/>
    </source>
</evidence>
<keyword evidence="4 7" id="KW-0812">Transmembrane</keyword>
<dbReference type="InterPro" id="IPR050321">
    <property type="entry name" value="Glycosyltr_2/OpgH_subfam"/>
</dbReference>
<keyword evidence="3 8" id="KW-0808">Transferase</keyword>
<dbReference type="AlphaFoldDB" id="A0A1S0ZAE9"/>
<dbReference type="GO" id="GO:0016020">
    <property type="term" value="C:membrane"/>
    <property type="evidence" value="ECO:0007669"/>
    <property type="project" value="UniProtKB-SubCell"/>
</dbReference>
<name>A0A1S0ZAE9_SALET</name>
<accession>A0A1S0ZAE9</accession>
<dbReference type="PANTHER" id="PTHR43867:SF2">
    <property type="entry name" value="CELLULOSE SYNTHASE CATALYTIC SUBUNIT A [UDP-FORMING]"/>
    <property type="match status" value="1"/>
</dbReference>
<evidence type="ECO:0000256" key="1">
    <source>
        <dbReference type="ARBA" id="ARBA00004141"/>
    </source>
</evidence>
<dbReference type="CDD" id="cd06423">
    <property type="entry name" value="CESA_like"/>
    <property type="match status" value="1"/>
</dbReference>
<feature type="transmembrane region" description="Helical" evidence="7">
    <location>
        <begin position="311"/>
        <end position="339"/>
    </location>
</feature>
<evidence type="ECO:0000256" key="7">
    <source>
        <dbReference type="SAM" id="Phobius"/>
    </source>
</evidence>
<evidence type="ECO:0000256" key="2">
    <source>
        <dbReference type="ARBA" id="ARBA00022676"/>
    </source>
</evidence>
<keyword evidence="6 7" id="KW-0472">Membrane</keyword>
<dbReference type="GO" id="GO:0016757">
    <property type="term" value="F:glycosyltransferase activity"/>
    <property type="evidence" value="ECO:0007669"/>
    <property type="project" value="UniProtKB-KW"/>
</dbReference>
<keyword evidence="5 7" id="KW-1133">Transmembrane helix</keyword>
<feature type="transmembrane region" description="Helical" evidence="7">
    <location>
        <begin position="7"/>
        <end position="33"/>
    </location>
</feature>
<evidence type="ECO:0000256" key="5">
    <source>
        <dbReference type="ARBA" id="ARBA00022989"/>
    </source>
</evidence>
<dbReference type="PANTHER" id="PTHR43867">
    <property type="entry name" value="CELLULOSE SYNTHASE CATALYTIC SUBUNIT A [UDP-FORMING]"/>
    <property type="match status" value="1"/>
</dbReference>
<dbReference type="EMBL" id="MLZC01000013">
    <property type="protein sequence ID" value="OHG62558.1"/>
    <property type="molecule type" value="Genomic_DNA"/>
</dbReference>
<keyword evidence="2" id="KW-0328">Glycosyltransferase</keyword>
<dbReference type="SUPFAM" id="SSF53448">
    <property type="entry name" value="Nucleotide-diphospho-sugar transferases"/>
    <property type="match status" value="1"/>
</dbReference>
<sequence>MISQILMIFTLLTIWISLAWGLVILFSAVHFWFKHSDFRVDTSPLPYYPKVTIVVPAHNEDVVIAQTTKAILDMNYPHDRVELLLFADNCSDNTYAECLSVQAMPEYAGRNLTIIDRTGTGGKAGVLNDALEMATGEYICVYDADAMPEKNALYFLVKEVMKDPERHVASFGRNKTRNANQNFLTRCINQEIVVTQRVHHVGMWHLFKIGRIPGTNFLIQTDFVKSIGGWKNGALTEDTDISFKIMQSGKLIALAYNSEAFQQEPETLKSYYMQRKRWAKGNYEVVLSNFKHLFSRGNWRVKLEVFNYSCVFFWFNFAIVLSDLIFLANVLAICLNLFIPDVRVPFAFDADNIYIAQLMLFNWILMIGLYLMQIMTALASQFGQATTKQIWLALASYFSYSQIFIIVSVDSISSIILDKVLRRKETKWVKTKRFAG</sequence>
<protein>
    <submittedName>
        <fullName evidence="8">Glycosyl transferase</fullName>
    </submittedName>
</protein>
<organism evidence="8">
    <name type="scientific">Salmonella enterica subsp. enterica serovar Saintpaul</name>
    <dbReference type="NCBI Taxonomy" id="90105"/>
    <lineage>
        <taxon>Bacteria</taxon>
        <taxon>Pseudomonadati</taxon>
        <taxon>Pseudomonadota</taxon>
        <taxon>Gammaproteobacteria</taxon>
        <taxon>Enterobacterales</taxon>
        <taxon>Enterobacteriaceae</taxon>
        <taxon>Salmonella</taxon>
    </lineage>
</organism>
<reference evidence="8" key="1">
    <citation type="submission" date="2016-09" db="EMBL/GenBank/DDBJ databases">
        <title>Whole genome sequencing of Salmonella enterica.</title>
        <authorList>
            <person name="Bell R."/>
        </authorList>
    </citation>
    <scope>NUCLEOTIDE SEQUENCE [LARGE SCALE GENOMIC DNA]</scope>
    <source>
        <strain evidence="8">CFSAN044978</strain>
    </source>
</reference>
<dbReference type="Pfam" id="PF13641">
    <property type="entry name" value="Glyco_tranf_2_3"/>
    <property type="match status" value="1"/>
</dbReference>
<comment type="caution">
    <text evidence="8">The sequence shown here is derived from an EMBL/GenBank/DDBJ whole genome shotgun (WGS) entry which is preliminary data.</text>
</comment>
<feature type="transmembrane region" description="Helical" evidence="7">
    <location>
        <begin position="360"/>
        <end position="378"/>
    </location>
</feature>
<proteinExistence type="predicted"/>
<evidence type="ECO:0000256" key="3">
    <source>
        <dbReference type="ARBA" id="ARBA00022679"/>
    </source>
</evidence>
<comment type="subcellular location">
    <subcellularLocation>
        <location evidence="1">Membrane</location>
        <topology evidence="1">Multi-pass membrane protein</topology>
    </subcellularLocation>
</comment>
<dbReference type="InterPro" id="IPR029044">
    <property type="entry name" value="Nucleotide-diphossugar_trans"/>
</dbReference>
<gene>
    <name evidence="8" type="ORF">A7T00_22325</name>
</gene>
<evidence type="ECO:0000256" key="6">
    <source>
        <dbReference type="ARBA" id="ARBA00023136"/>
    </source>
</evidence>